<dbReference type="OrthoDB" id="3552888at2759"/>
<evidence type="ECO:0008006" key="4">
    <source>
        <dbReference type="Google" id="ProtNLM"/>
    </source>
</evidence>
<dbReference type="HOGENOM" id="CLU_089018_0_1_1"/>
<dbReference type="PANTHER" id="PTHR35605:SF1">
    <property type="entry name" value="ECP2 EFFECTOR PROTEIN DOMAIN-CONTAINING PROTEIN-RELATED"/>
    <property type="match status" value="1"/>
</dbReference>
<feature type="signal peptide" evidence="1">
    <location>
        <begin position="1"/>
        <end position="19"/>
    </location>
</feature>
<dbReference type="PANTHER" id="PTHR35605">
    <property type="entry name" value="ECP2 EFFECTOR PROTEIN DOMAIN-CONTAINING PROTEIN-RELATED"/>
    <property type="match status" value="1"/>
</dbReference>
<protein>
    <recommendedName>
        <fullName evidence="4">Secreted protein</fullName>
    </recommendedName>
</protein>
<organism evidence="2 3">
    <name type="scientific">Metarhizium robertsii</name>
    <dbReference type="NCBI Taxonomy" id="568076"/>
    <lineage>
        <taxon>Eukaryota</taxon>
        <taxon>Fungi</taxon>
        <taxon>Dikarya</taxon>
        <taxon>Ascomycota</taxon>
        <taxon>Pezizomycotina</taxon>
        <taxon>Sordariomycetes</taxon>
        <taxon>Hypocreomycetidae</taxon>
        <taxon>Hypocreales</taxon>
        <taxon>Clavicipitaceae</taxon>
        <taxon>Metarhizium</taxon>
    </lineage>
</organism>
<evidence type="ECO:0000313" key="2">
    <source>
        <dbReference type="EMBL" id="EXU99032.1"/>
    </source>
</evidence>
<evidence type="ECO:0000313" key="3">
    <source>
        <dbReference type="Proteomes" id="UP000030151"/>
    </source>
</evidence>
<comment type="caution">
    <text evidence="2">The sequence shown here is derived from an EMBL/GenBank/DDBJ whole genome shotgun (WGS) entry which is preliminary data.</text>
</comment>
<sequence>MRASLTLLLSAVAATGVLSAEAPIPGYGVEVLQWDIEVAVGRTEVLNGTVQEVYAQALQINPKFTLTNAAEARDVHQKQKRSSVQCGNWPLADKGRIQEGINYLRGAPAAPRNGPGPGNCGRVSCSYNSAIWWCNDNTTPKTLDSWNWVADSAQHIVNTCAPAAGSVSGQNFESGNWNTIVRGDSC</sequence>
<name>A0A0A1UT43_9HYPO</name>
<proteinExistence type="predicted"/>
<dbReference type="EMBL" id="JELW01000021">
    <property type="protein sequence ID" value="EXU99032.1"/>
    <property type="molecule type" value="Genomic_DNA"/>
</dbReference>
<feature type="chain" id="PRO_5001991834" description="Secreted protein" evidence="1">
    <location>
        <begin position="20"/>
        <end position="186"/>
    </location>
</feature>
<accession>A0A0A1UT43</accession>
<dbReference type="AlphaFoldDB" id="A0A0A1UT43"/>
<keyword evidence="1" id="KW-0732">Signal</keyword>
<evidence type="ECO:0000256" key="1">
    <source>
        <dbReference type="SAM" id="SignalP"/>
    </source>
</evidence>
<gene>
    <name evidence="2" type="ORF">X797_007750</name>
</gene>
<dbReference type="eggNOG" id="ENOG502SRRT">
    <property type="taxonomic scope" value="Eukaryota"/>
</dbReference>
<dbReference type="Proteomes" id="UP000030151">
    <property type="component" value="Unassembled WGS sequence"/>
</dbReference>
<reference evidence="2 3" key="1">
    <citation type="submission" date="2014-02" db="EMBL/GenBank/DDBJ databases">
        <title>The genome sequence of the entomopathogenic fungus Metarhizium robertsii ARSEF 2575.</title>
        <authorList>
            <person name="Giuliano Garisto Donzelli B."/>
            <person name="Roe B.A."/>
            <person name="Macmil S.L."/>
            <person name="Krasnoff S.B."/>
            <person name="Gibson D.M."/>
        </authorList>
    </citation>
    <scope>NUCLEOTIDE SEQUENCE [LARGE SCALE GENOMIC DNA]</scope>
    <source>
        <strain evidence="2 3">ARSEF 2575</strain>
    </source>
</reference>